<sequence>MEKTIKWLIPQILVFFILGFKAKIFLAFLFIIIHEFCHFVVAVKIGVNVQNFKVHPLGTTLEISEYDELSPKEEILICIAGPIANIIMVLIFFCIKKYINIDFINNCIEINLVLGIFNLIPAFPLDGSKILKAILSRKMLYKTAYGITIIISYIISILFIALFFLELYIHNLNLSLILAGIFIIYTTYKEKERIMYIIMSDIIRKRKRLLKNKYIENKFLSVYYKQELLYILGLVDKNKFNIFYILNEEMKLLYTLSEDEVLEALKIYGNITLEEYVDIKSS</sequence>
<dbReference type="STRING" id="1121302.SAMN02745163_00375"/>
<feature type="domain" description="Peptidase M50" evidence="13">
    <location>
        <begin position="107"/>
        <end position="158"/>
    </location>
</feature>
<proteinExistence type="inferred from homology"/>
<keyword evidence="4" id="KW-0645">Protease</keyword>
<comment type="similarity">
    <text evidence="3">Belongs to the peptidase M50B family.</text>
</comment>
<keyword evidence="7" id="KW-0378">Hydrolase</keyword>
<evidence type="ECO:0000256" key="4">
    <source>
        <dbReference type="ARBA" id="ARBA00022670"/>
    </source>
</evidence>
<dbReference type="GO" id="GO:0008237">
    <property type="term" value="F:metallopeptidase activity"/>
    <property type="evidence" value="ECO:0007669"/>
    <property type="project" value="UniProtKB-KW"/>
</dbReference>
<feature type="transmembrane region" description="Helical" evidence="12">
    <location>
        <begin position="144"/>
        <end position="165"/>
    </location>
</feature>
<evidence type="ECO:0000256" key="12">
    <source>
        <dbReference type="SAM" id="Phobius"/>
    </source>
</evidence>
<feature type="domain" description="Peptidase M50" evidence="13">
    <location>
        <begin position="27"/>
        <end position="95"/>
    </location>
</feature>
<dbReference type="EMBL" id="FQZB01000003">
    <property type="protein sequence ID" value="SHI48809.1"/>
    <property type="molecule type" value="Genomic_DNA"/>
</dbReference>
<accession>A0A1M6BJB5</accession>
<feature type="transmembrane region" description="Helical" evidence="12">
    <location>
        <begin position="12"/>
        <end position="33"/>
    </location>
</feature>
<evidence type="ECO:0000313" key="15">
    <source>
        <dbReference type="Proteomes" id="UP000184310"/>
    </source>
</evidence>
<dbReference type="OrthoDB" id="166377at2"/>
<gene>
    <name evidence="14" type="ORF">SAMN02745163_00375</name>
</gene>
<dbReference type="AlphaFoldDB" id="A0A1M6BJB5"/>
<keyword evidence="5 12" id="KW-0812">Transmembrane</keyword>
<evidence type="ECO:0000256" key="5">
    <source>
        <dbReference type="ARBA" id="ARBA00022692"/>
    </source>
</evidence>
<evidence type="ECO:0000256" key="2">
    <source>
        <dbReference type="ARBA" id="ARBA00004141"/>
    </source>
</evidence>
<evidence type="ECO:0000313" key="14">
    <source>
        <dbReference type="EMBL" id="SHI48809.1"/>
    </source>
</evidence>
<dbReference type="PANTHER" id="PTHR39188">
    <property type="entry name" value="MEMBRANE-ASSOCIATED ZINC METALLOPROTEASE M50B"/>
    <property type="match status" value="1"/>
</dbReference>
<keyword evidence="10" id="KW-0482">Metalloprotease</keyword>
<feature type="transmembrane region" description="Helical" evidence="12">
    <location>
        <begin position="74"/>
        <end position="95"/>
    </location>
</feature>
<keyword evidence="8" id="KW-0862">Zinc</keyword>
<evidence type="ECO:0000256" key="10">
    <source>
        <dbReference type="ARBA" id="ARBA00023049"/>
    </source>
</evidence>
<keyword evidence="9 12" id="KW-1133">Transmembrane helix</keyword>
<keyword evidence="11 12" id="KW-0472">Membrane</keyword>
<keyword evidence="6" id="KW-0479">Metal-binding</keyword>
<dbReference type="GO" id="GO:0046872">
    <property type="term" value="F:metal ion binding"/>
    <property type="evidence" value="ECO:0007669"/>
    <property type="project" value="UniProtKB-KW"/>
</dbReference>
<evidence type="ECO:0000256" key="11">
    <source>
        <dbReference type="ARBA" id="ARBA00023136"/>
    </source>
</evidence>
<comment type="subcellular location">
    <subcellularLocation>
        <location evidence="2">Membrane</location>
        <topology evidence="2">Multi-pass membrane protein</topology>
    </subcellularLocation>
</comment>
<evidence type="ECO:0000259" key="13">
    <source>
        <dbReference type="Pfam" id="PF02163"/>
    </source>
</evidence>
<evidence type="ECO:0000256" key="7">
    <source>
        <dbReference type="ARBA" id="ARBA00022801"/>
    </source>
</evidence>
<evidence type="ECO:0000256" key="6">
    <source>
        <dbReference type="ARBA" id="ARBA00022723"/>
    </source>
</evidence>
<dbReference type="GO" id="GO:0016020">
    <property type="term" value="C:membrane"/>
    <property type="evidence" value="ECO:0007669"/>
    <property type="project" value="UniProtKB-SubCell"/>
</dbReference>
<organism evidence="14 15">
    <name type="scientific">Clostridium cavendishii DSM 21758</name>
    <dbReference type="NCBI Taxonomy" id="1121302"/>
    <lineage>
        <taxon>Bacteria</taxon>
        <taxon>Bacillati</taxon>
        <taxon>Bacillota</taxon>
        <taxon>Clostridia</taxon>
        <taxon>Eubacteriales</taxon>
        <taxon>Clostridiaceae</taxon>
        <taxon>Clostridium</taxon>
    </lineage>
</organism>
<dbReference type="GO" id="GO:0006508">
    <property type="term" value="P:proteolysis"/>
    <property type="evidence" value="ECO:0007669"/>
    <property type="project" value="UniProtKB-KW"/>
</dbReference>
<dbReference type="PANTHER" id="PTHR39188:SF3">
    <property type="entry name" value="STAGE IV SPORULATION PROTEIN FB"/>
    <property type="match status" value="1"/>
</dbReference>
<protein>
    <submittedName>
        <fullName evidence="14">Stage IV sporulation protein FB</fullName>
    </submittedName>
</protein>
<keyword evidence="15" id="KW-1185">Reference proteome</keyword>
<evidence type="ECO:0000256" key="9">
    <source>
        <dbReference type="ARBA" id="ARBA00022989"/>
    </source>
</evidence>
<dbReference type="Proteomes" id="UP000184310">
    <property type="component" value="Unassembled WGS sequence"/>
</dbReference>
<evidence type="ECO:0000256" key="3">
    <source>
        <dbReference type="ARBA" id="ARBA00007931"/>
    </source>
</evidence>
<reference evidence="14 15" key="1">
    <citation type="submission" date="2016-11" db="EMBL/GenBank/DDBJ databases">
        <authorList>
            <person name="Jaros S."/>
            <person name="Januszkiewicz K."/>
            <person name="Wedrychowicz H."/>
        </authorList>
    </citation>
    <scope>NUCLEOTIDE SEQUENCE [LARGE SCALE GENOMIC DNA]</scope>
    <source>
        <strain evidence="14 15">DSM 21758</strain>
    </source>
</reference>
<dbReference type="Pfam" id="PF02163">
    <property type="entry name" value="Peptidase_M50"/>
    <property type="match status" value="2"/>
</dbReference>
<dbReference type="InterPro" id="IPR008915">
    <property type="entry name" value="Peptidase_M50"/>
</dbReference>
<feature type="transmembrane region" description="Helical" evidence="12">
    <location>
        <begin position="171"/>
        <end position="188"/>
    </location>
</feature>
<evidence type="ECO:0000256" key="8">
    <source>
        <dbReference type="ARBA" id="ARBA00022833"/>
    </source>
</evidence>
<evidence type="ECO:0000256" key="1">
    <source>
        <dbReference type="ARBA" id="ARBA00001947"/>
    </source>
</evidence>
<comment type="cofactor">
    <cofactor evidence="1">
        <name>Zn(2+)</name>
        <dbReference type="ChEBI" id="CHEBI:29105"/>
    </cofactor>
</comment>
<name>A0A1M6BJB5_9CLOT</name>
<dbReference type="RefSeq" id="WP_072984708.1">
    <property type="nucleotide sequence ID" value="NZ_FQZB01000003.1"/>
</dbReference>